<evidence type="ECO:0000313" key="1">
    <source>
        <dbReference type="EMBL" id="RMB90095.1"/>
    </source>
</evidence>
<dbReference type="AlphaFoldDB" id="A0A3M0IN60"/>
<protein>
    <submittedName>
        <fullName evidence="1">Uncharacterized protein</fullName>
    </submittedName>
</protein>
<dbReference type="Proteomes" id="UP000269221">
    <property type="component" value="Unassembled WGS sequence"/>
</dbReference>
<gene>
    <name evidence="1" type="ORF">DUI87_33492</name>
</gene>
<accession>A0A3M0IN60</accession>
<evidence type="ECO:0000313" key="2">
    <source>
        <dbReference type="Proteomes" id="UP000269221"/>
    </source>
</evidence>
<name>A0A3M0IN60_HIRRU</name>
<proteinExistence type="predicted"/>
<keyword evidence="2" id="KW-1185">Reference proteome</keyword>
<comment type="caution">
    <text evidence="1">The sequence shown here is derived from an EMBL/GenBank/DDBJ whole genome shotgun (WGS) entry which is preliminary data.</text>
</comment>
<reference evidence="1 2" key="1">
    <citation type="submission" date="2018-07" db="EMBL/GenBank/DDBJ databases">
        <title>A high quality draft genome assembly of the barn swallow (H. rustica rustica).</title>
        <authorList>
            <person name="Formenti G."/>
            <person name="Chiara M."/>
            <person name="Poveda L."/>
            <person name="Francoijs K.-J."/>
            <person name="Bonisoli-Alquati A."/>
            <person name="Canova L."/>
            <person name="Gianfranceschi L."/>
            <person name="Horner D.S."/>
            <person name="Saino N."/>
        </authorList>
    </citation>
    <scope>NUCLEOTIDE SEQUENCE [LARGE SCALE GENOMIC DNA]</scope>
    <source>
        <strain evidence="1">Chelidonia</strain>
        <tissue evidence="1">Blood</tissue>
    </source>
</reference>
<sequence>MPKEIRSNTEISKASELWNSNVAIPNVSEQSSGKAGEAPVPVEVFETTTSGESQTTSSWFWCFAISRQTDPEEVWIKPRDGIPGWDGIPREAVPGSLEVSKAGLERAGMVGGVGARGMR</sequence>
<organism evidence="1 2">
    <name type="scientific">Hirundo rustica rustica</name>
    <dbReference type="NCBI Taxonomy" id="333673"/>
    <lineage>
        <taxon>Eukaryota</taxon>
        <taxon>Metazoa</taxon>
        <taxon>Chordata</taxon>
        <taxon>Craniata</taxon>
        <taxon>Vertebrata</taxon>
        <taxon>Euteleostomi</taxon>
        <taxon>Archelosauria</taxon>
        <taxon>Archosauria</taxon>
        <taxon>Dinosauria</taxon>
        <taxon>Saurischia</taxon>
        <taxon>Theropoda</taxon>
        <taxon>Coelurosauria</taxon>
        <taxon>Aves</taxon>
        <taxon>Neognathae</taxon>
        <taxon>Neoaves</taxon>
        <taxon>Telluraves</taxon>
        <taxon>Australaves</taxon>
        <taxon>Passeriformes</taxon>
        <taxon>Sylvioidea</taxon>
        <taxon>Hirundinidae</taxon>
        <taxon>Hirundo</taxon>
    </lineage>
</organism>
<dbReference type="EMBL" id="QRBI01000259">
    <property type="protein sequence ID" value="RMB90095.1"/>
    <property type="molecule type" value="Genomic_DNA"/>
</dbReference>